<sequence length="536" mass="60496">MTTNQWWRSAVIYQVYPRSFKSSGGPVGDLRGITEKLDYIASVGVDAVWLSPFFRSPQNDHGYDVSDYRDVDPLFGTLADAEAMIARANELGLKIIVDLVPNHTSNEHPWFQEALHAAPGSPARERYWFRDGRGESGELPPTDWESVFGGPAWTRVDDGQWYLHLFDTSQPDLNWENPEVREEFESILRFWLDRGVAGFRVDVAHGLMKDPALPDWRHQWAMVTGQEENDIPPAPMWDRDAVHEIYRSWRPILDEYGAMMCAEAWVIDDARRSLYVRGDEFHQCFNFSFLASPWTAEDLRSTIRRSYEVNRKVGAPTTWVLSNHDVVRIASRLGLEQTGKGPNGIYAHDPQPDLELGVKRARAAHLLMLALPGSAYLYNGEELGLPEHTALPDSARQDPTFFRTKGLEAGRDGCRIPLPWASTEPGAGFSPDGQTWLPQPEGWAEYAVDRQDDDPESYLNFMRAALANRSRFAMAEATIHDESSEGVLDYRVGDVRVITCFDDEAPVPQGWRVLLSSSPVTDTIGPDTTVWLTSGR</sequence>
<evidence type="ECO:0000313" key="3">
    <source>
        <dbReference type="EMBL" id="MBM9433469.1"/>
    </source>
</evidence>
<name>A0ABS2TJK4_9ACTO</name>
<dbReference type="InterPro" id="IPR006047">
    <property type="entry name" value="GH13_cat_dom"/>
</dbReference>
<dbReference type="InterPro" id="IPR017853">
    <property type="entry name" value="GH"/>
</dbReference>
<dbReference type="GO" id="GO:0016787">
    <property type="term" value="F:hydrolase activity"/>
    <property type="evidence" value="ECO:0007669"/>
    <property type="project" value="UniProtKB-KW"/>
</dbReference>
<evidence type="ECO:0000313" key="4">
    <source>
        <dbReference type="Proteomes" id="UP000705983"/>
    </source>
</evidence>
<evidence type="ECO:0000256" key="1">
    <source>
        <dbReference type="ARBA" id="ARBA00008061"/>
    </source>
</evidence>
<dbReference type="PANTHER" id="PTHR10357:SF179">
    <property type="entry name" value="NEUTRAL AND BASIC AMINO ACID TRANSPORT PROTEIN RBAT"/>
    <property type="match status" value="1"/>
</dbReference>
<dbReference type="CDD" id="cd11332">
    <property type="entry name" value="AmyAc_OligoGlu_TS"/>
    <property type="match status" value="1"/>
</dbReference>
<dbReference type="RefSeq" id="WP_187996754.1">
    <property type="nucleotide sequence ID" value="NZ_JACEXG010000004.1"/>
</dbReference>
<proteinExistence type="inferred from homology"/>
<gene>
    <name evidence="3" type="ORF">JVW63_07150</name>
</gene>
<organism evidence="3 4">
    <name type="scientific">Flaviflexus equikiangi</name>
    <dbReference type="NCBI Taxonomy" id="2758573"/>
    <lineage>
        <taxon>Bacteria</taxon>
        <taxon>Bacillati</taxon>
        <taxon>Actinomycetota</taxon>
        <taxon>Actinomycetes</taxon>
        <taxon>Actinomycetales</taxon>
        <taxon>Actinomycetaceae</taxon>
        <taxon>Flaviflexus</taxon>
    </lineage>
</organism>
<dbReference type="PANTHER" id="PTHR10357">
    <property type="entry name" value="ALPHA-AMYLASE FAMILY MEMBER"/>
    <property type="match status" value="1"/>
</dbReference>
<dbReference type="Gene3D" id="3.20.20.80">
    <property type="entry name" value="Glycosidases"/>
    <property type="match status" value="1"/>
</dbReference>
<reference evidence="4" key="1">
    <citation type="submission" date="2021-02" db="EMBL/GenBank/DDBJ databases">
        <title>Leucobacter sp. CX169.</title>
        <authorList>
            <person name="Cheng Y."/>
        </authorList>
    </citation>
    <scope>NUCLEOTIDE SEQUENCE [LARGE SCALE GENOMIC DNA]</scope>
    <source>
        <strain evidence="4">JY899</strain>
    </source>
</reference>
<comment type="similarity">
    <text evidence="1">Belongs to the glycosyl hydrolase 13 family.</text>
</comment>
<dbReference type="EMBL" id="JAFFJS010000004">
    <property type="protein sequence ID" value="MBM9433469.1"/>
    <property type="molecule type" value="Genomic_DNA"/>
</dbReference>
<dbReference type="SMART" id="SM00642">
    <property type="entry name" value="Aamy"/>
    <property type="match status" value="1"/>
</dbReference>
<dbReference type="Proteomes" id="UP000705983">
    <property type="component" value="Unassembled WGS sequence"/>
</dbReference>
<dbReference type="Gene3D" id="3.90.400.10">
    <property type="entry name" value="Oligo-1,6-glucosidase, Domain 2"/>
    <property type="match status" value="1"/>
</dbReference>
<dbReference type="InterPro" id="IPR045857">
    <property type="entry name" value="O16G_dom_2"/>
</dbReference>
<dbReference type="SUPFAM" id="SSF51445">
    <property type="entry name" value="(Trans)glycosidases"/>
    <property type="match status" value="1"/>
</dbReference>
<keyword evidence="4" id="KW-1185">Reference proteome</keyword>
<protein>
    <submittedName>
        <fullName evidence="3">Glycoside hydrolase family 13 protein</fullName>
    </submittedName>
</protein>
<accession>A0ABS2TJK4</accession>
<keyword evidence="3" id="KW-0378">Hydrolase</keyword>
<comment type="caution">
    <text evidence="3">The sequence shown here is derived from an EMBL/GenBank/DDBJ whole genome shotgun (WGS) entry which is preliminary data.</text>
</comment>
<evidence type="ECO:0000259" key="2">
    <source>
        <dbReference type="SMART" id="SM00642"/>
    </source>
</evidence>
<feature type="domain" description="Glycosyl hydrolase family 13 catalytic" evidence="2">
    <location>
        <begin position="14"/>
        <end position="415"/>
    </location>
</feature>
<dbReference type="Pfam" id="PF00128">
    <property type="entry name" value="Alpha-amylase"/>
    <property type="match status" value="1"/>
</dbReference>